<keyword evidence="4" id="KW-1185">Reference proteome</keyword>
<dbReference type="AlphaFoldDB" id="A0A2T0WPM1"/>
<dbReference type="RefSeq" id="WP_106133356.1">
    <property type="nucleotide sequence ID" value="NZ_PVTR01000004.1"/>
</dbReference>
<proteinExistence type="predicted"/>
<comment type="caution">
    <text evidence="3">The sequence shown here is derived from an EMBL/GenBank/DDBJ whole genome shotgun (WGS) entry which is preliminary data.</text>
</comment>
<dbReference type="CDD" id="cd09618">
    <property type="entry name" value="CBM9_like_2"/>
    <property type="match status" value="1"/>
</dbReference>
<evidence type="ECO:0000313" key="4">
    <source>
        <dbReference type="Proteomes" id="UP000238157"/>
    </source>
</evidence>
<feature type="chain" id="PRO_5015704753" evidence="1">
    <location>
        <begin position="21"/>
        <end position="724"/>
    </location>
</feature>
<feature type="signal peptide" evidence="1">
    <location>
        <begin position="1"/>
        <end position="20"/>
    </location>
</feature>
<feature type="domain" description="DUF5916" evidence="2">
    <location>
        <begin position="239"/>
        <end position="337"/>
    </location>
</feature>
<accession>A0A2T0WPM1</accession>
<dbReference type="SUPFAM" id="SSF49344">
    <property type="entry name" value="CBD9-like"/>
    <property type="match status" value="1"/>
</dbReference>
<protein>
    <submittedName>
        <fullName evidence="3">Carbohydrate binding protein with CBM9 domain</fullName>
    </submittedName>
</protein>
<gene>
    <name evidence="3" type="ORF">CLW00_104292</name>
</gene>
<name>A0A2T0WPM1_9BACT</name>
<feature type="domain" description="DUF5916" evidence="2">
    <location>
        <begin position="423"/>
        <end position="691"/>
    </location>
</feature>
<evidence type="ECO:0000256" key="1">
    <source>
        <dbReference type="SAM" id="SignalP"/>
    </source>
</evidence>
<organism evidence="3 4">
    <name type="scientific">Mongoliibacter ruber</name>
    <dbReference type="NCBI Taxonomy" id="1750599"/>
    <lineage>
        <taxon>Bacteria</taxon>
        <taxon>Pseudomonadati</taxon>
        <taxon>Bacteroidota</taxon>
        <taxon>Cytophagia</taxon>
        <taxon>Cytophagales</taxon>
        <taxon>Cyclobacteriaceae</taxon>
        <taxon>Mongoliibacter</taxon>
    </lineage>
</organism>
<dbReference type="InterPro" id="IPR045670">
    <property type="entry name" value="DUF5916"/>
</dbReference>
<evidence type="ECO:0000313" key="3">
    <source>
        <dbReference type="EMBL" id="PRY88640.1"/>
    </source>
</evidence>
<dbReference type="OrthoDB" id="9786766at2"/>
<reference evidence="3 4" key="1">
    <citation type="submission" date="2018-03" db="EMBL/GenBank/DDBJ databases">
        <title>Genomic Encyclopedia of Archaeal and Bacterial Type Strains, Phase II (KMG-II): from individual species to whole genera.</title>
        <authorList>
            <person name="Goeker M."/>
        </authorList>
    </citation>
    <scope>NUCLEOTIDE SEQUENCE [LARGE SCALE GENOMIC DNA]</scope>
    <source>
        <strain evidence="3 4">DSM 27929</strain>
    </source>
</reference>
<dbReference type="Proteomes" id="UP000238157">
    <property type="component" value="Unassembled WGS sequence"/>
</dbReference>
<sequence length="724" mass="82734">MKKAILLVFTLVTFIASVSAQRKINSDYRLHIKEISDPVIIDGIIDEKTWADAEIATDFFMIIPMDTSYSNVRTDVRMAYDDKHLYLLVENFHAVDGPYMVESLRRDFSFGKNDNFLLFLDPFDDQLNGFSFGANAAGAQWDGIMFNGGQIDLSWDNKWVSKVQNYDDKWVFEAAIPFKSIRYKDGITEWGINFSRMDLKTTEKSGWAPVPRQFPSASLAYTGVLVWDNPPPSPGPNVSVIPYALGGMNRNIQEGQSADYRNSFGMDAKIGLSSSLNLDLTVNPDFSQVEVDRQVTNLERFELFFPERRQFFLENGDIFGNFGYETVRPFFSRRVGLDAPIIGGARLSGRVNKDWRVGAMSMQTAAVPENNLGGQNYSVISLQRRVFSRSNIGAIIVNRQSAAFDPGLGEDRRFSEYNRNLGLEFNYASSNNLWTGKAFVLNSFSPIQGRGVAYASNLRYASGNLTWNWRHEYVSENYTAEVGFVPRTGFYKASPSVGYLFFPKSKHILSHGPELNVNLFYNTNWQLTDNESFMVYRVRFRSQSNLFVWGAYDYIQLQRPFDPTNFSGQQLEAGTDHQWYSLGGEFTSKPQSIFTYAVSGRVGGYFADGDRYNVAGEMGYRFQPYFSLTMSANYNEIHLPEPWSVTSFWLVGPRMDLTLTNKFFITTFVQYNEQIENINLNARLQWRFAPASDIFLVVTDNYLPAPFYAKDRSVALKFTYWWNL</sequence>
<dbReference type="Gene3D" id="2.60.40.1190">
    <property type="match status" value="1"/>
</dbReference>
<keyword evidence="1" id="KW-0732">Signal</keyword>
<dbReference type="Pfam" id="PF19313">
    <property type="entry name" value="DUF5916"/>
    <property type="match status" value="2"/>
</dbReference>
<dbReference type="EMBL" id="PVTR01000004">
    <property type="protein sequence ID" value="PRY88640.1"/>
    <property type="molecule type" value="Genomic_DNA"/>
</dbReference>
<evidence type="ECO:0000259" key="2">
    <source>
        <dbReference type="Pfam" id="PF19313"/>
    </source>
</evidence>